<accession>A0A841BSP7</accession>
<keyword evidence="4" id="KW-1185">Reference proteome</keyword>
<sequence length="322" mass="35247">MSRKTWLLGVVVTAALTVPLAAPAGAAPGSPAPAGAAAASSAVQVAGGADIDALVAAAVAKPKRANSVNRPIYLVHGYSVDGKGWDCEGYWWRAKAGLRAGGWKGPIITFGYYANDRNCDVTFKGTRNTSITRIGEELANAIYKRDTRYGRSADIIAHSMGGLVARAALTGTSQGWPYFPRTLYVEDVVTLSTPHGGVPLIGFCSNNIEQCFEMRRNSPFLRQMDYYPSPQSSIGTDWTLIGADNDYVVPAWSAIAMRNVGHMVVFYKNKAIPVNHQSIHKITSGVFKVRYWNYTDKKWHTVNNGAHPVRTAQNAAYWWYRW</sequence>
<dbReference type="InterPro" id="IPR012908">
    <property type="entry name" value="PGAP1-ab_dom-like"/>
</dbReference>
<evidence type="ECO:0000313" key="4">
    <source>
        <dbReference type="Proteomes" id="UP000587527"/>
    </source>
</evidence>
<reference evidence="3 4" key="1">
    <citation type="submission" date="2020-08" db="EMBL/GenBank/DDBJ databases">
        <title>Sequencing the genomes of 1000 actinobacteria strains.</title>
        <authorList>
            <person name="Klenk H.-P."/>
        </authorList>
    </citation>
    <scope>NUCLEOTIDE SEQUENCE [LARGE SCALE GENOMIC DNA]</scope>
    <source>
        <strain evidence="3 4">DSM 45362</strain>
    </source>
</reference>
<dbReference type="AlphaFoldDB" id="A0A841BSP7"/>
<dbReference type="GO" id="GO:0016788">
    <property type="term" value="F:hydrolase activity, acting on ester bonds"/>
    <property type="evidence" value="ECO:0007669"/>
    <property type="project" value="InterPro"/>
</dbReference>
<keyword evidence="3" id="KW-0378">Hydrolase</keyword>
<dbReference type="RefSeq" id="WP_184837438.1">
    <property type="nucleotide sequence ID" value="NZ_JACHMN010000002.1"/>
</dbReference>
<dbReference type="Pfam" id="PF07819">
    <property type="entry name" value="PGAP1"/>
    <property type="match status" value="1"/>
</dbReference>
<evidence type="ECO:0000259" key="2">
    <source>
        <dbReference type="Pfam" id="PF07819"/>
    </source>
</evidence>
<keyword evidence="1" id="KW-0732">Signal</keyword>
<dbReference type="EMBL" id="JACHMN010000002">
    <property type="protein sequence ID" value="MBB5870209.1"/>
    <property type="molecule type" value="Genomic_DNA"/>
</dbReference>
<feature type="chain" id="PRO_5032562396" evidence="1">
    <location>
        <begin position="27"/>
        <end position="322"/>
    </location>
</feature>
<name>A0A841BSP7_9ACTN</name>
<proteinExistence type="predicted"/>
<evidence type="ECO:0000256" key="1">
    <source>
        <dbReference type="SAM" id="SignalP"/>
    </source>
</evidence>
<dbReference type="Gene3D" id="3.40.50.1820">
    <property type="entry name" value="alpha/beta hydrolase"/>
    <property type="match status" value="1"/>
</dbReference>
<gene>
    <name evidence="3" type="ORF">F4553_003588</name>
</gene>
<organism evidence="3 4">
    <name type="scientific">Allocatelliglobosispora scoriae</name>
    <dbReference type="NCBI Taxonomy" id="643052"/>
    <lineage>
        <taxon>Bacteria</taxon>
        <taxon>Bacillati</taxon>
        <taxon>Actinomycetota</taxon>
        <taxon>Actinomycetes</taxon>
        <taxon>Micromonosporales</taxon>
        <taxon>Micromonosporaceae</taxon>
        <taxon>Allocatelliglobosispora</taxon>
    </lineage>
</organism>
<feature type="signal peptide" evidence="1">
    <location>
        <begin position="1"/>
        <end position="26"/>
    </location>
</feature>
<feature type="domain" description="GPI inositol-deacylase PGAP1-like alpha/beta" evidence="2">
    <location>
        <begin position="112"/>
        <end position="200"/>
    </location>
</feature>
<evidence type="ECO:0000313" key="3">
    <source>
        <dbReference type="EMBL" id="MBB5870209.1"/>
    </source>
</evidence>
<protein>
    <submittedName>
        <fullName evidence="3">Triacylglycerol esterase/lipase EstA (Alpha/beta hydrolase family)</fullName>
    </submittedName>
</protein>
<dbReference type="Proteomes" id="UP000587527">
    <property type="component" value="Unassembled WGS sequence"/>
</dbReference>
<dbReference type="InterPro" id="IPR029058">
    <property type="entry name" value="AB_hydrolase_fold"/>
</dbReference>
<dbReference type="SUPFAM" id="SSF53474">
    <property type="entry name" value="alpha/beta-Hydrolases"/>
    <property type="match status" value="1"/>
</dbReference>
<comment type="caution">
    <text evidence="3">The sequence shown here is derived from an EMBL/GenBank/DDBJ whole genome shotgun (WGS) entry which is preliminary data.</text>
</comment>